<dbReference type="CDD" id="cd02440">
    <property type="entry name" value="AdoMet_MTases"/>
    <property type="match status" value="1"/>
</dbReference>
<dbReference type="InterPro" id="IPR029063">
    <property type="entry name" value="SAM-dependent_MTases_sf"/>
</dbReference>
<proteinExistence type="predicted"/>
<dbReference type="PANTHER" id="PTHR43861:SF3">
    <property type="entry name" value="PUTATIVE (AFU_ORTHOLOGUE AFUA_2G14390)-RELATED"/>
    <property type="match status" value="1"/>
</dbReference>
<keyword evidence="2" id="KW-0489">Methyltransferase</keyword>
<dbReference type="EMBL" id="JAFLQW010000046">
    <property type="protein sequence ID" value="MBO0347853.1"/>
    <property type="molecule type" value="Genomic_DNA"/>
</dbReference>
<keyword evidence="1" id="KW-0808">Transferase</keyword>
<dbReference type="Proteomes" id="UP000664844">
    <property type="component" value="Unassembled WGS sequence"/>
</dbReference>
<dbReference type="SUPFAM" id="SSF53335">
    <property type="entry name" value="S-adenosyl-L-methionine-dependent methyltransferases"/>
    <property type="match status" value="1"/>
</dbReference>
<dbReference type="Pfam" id="PF13489">
    <property type="entry name" value="Methyltransf_23"/>
    <property type="match status" value="1"/>
</dbReference>
<keyword evidence="3" id="KW-1185">Reference proteome</keyword>
<gene>
    <name evidence="2" type="ORF">J0895_01760</name>
</gene>
<sequence>MSCPLCNENRTAPSWLGSTFYQGEEFTYIQCLSCNSLYCDPMPTDLVLEQMYGLNYGKNFGVDLVVEDPKSPQHVIEWLKKEKVGTFVDYGCGAGSLLQEAKKLNWQAIGVEFNQEVAKTVEQNTGAIIFNRNSVNQLQEPIADILHLGDAIEHLTQLNSQMPKILSLIKPGGLLLAQGPLENNTNLFTFTLSCLRSLHRRRTEMPPYHVILATAKGQKILFQQFGLEELEYSITEVSWPAPNRLSFSENLNPRSVALFLLRRCSQAFSALQPNSWGNRYFYAGRWKG</sequence>
<name>A0ABS3FL65_9CYAN</name>
<dbReference type="GO" id="GO:0032259">
    <property type="term" value="P:methylation"/>
    <property type="evidence" value="ECO:0007669"/>
    <property type="project" value="UniProtKB-KW"/>
</dbReference>
<evidence type="ECO:0000256" key="1">
    <source>
        <dbReference type="ARBA" id="ARBA00022679"/>
    </source>
</evidence>
<reference evidence="2 3" key="1">
    <citation type="submission" date="2021-03" db="EMBL/GenBank/DDBJ databases">
        <title>Metabolic Capacity of the Antarctic Cyanobacterium Phormidium pseudopriestleyi that Sustains Oxygenic Photosynthesis in the Presence of Hydrogen Sulfide.</title>
        <authorList>
            <person name="Lumian J.E."/>
            <person name="Jungblut A.D."/>
            <person name="Dillon M.L."/>
            <person name="Hawes I."/>
            <person name="Doran P.T."/>
            <person name="Mackey T.J."/>
            <person name="Dick G.J."/>
            <person name="Grettenberger C.L."/>
            <person name="Sumner D.Y."/>
        </authorList>
    </citation>
    <scope>NUCLEOTIDE SEQUENCE [LARGE SCALE GENOMIC DNA]</scope>
    <source>
        <strain evidence="2 3">FRX01</strain>
    </source>
</reference>
<dbReference type="PANTHER" id="PTHR43861">
    <property type="entry name" value="TRANS-ACONITATE 2-METHYLTRANSFERASE-RELATED"/>
    <property type="match status" value="1"/>
</dbReference>
<comment type="caution">
    <text evidence="2">The sequence shown here is derived from an EMBL/GenBank/DDBJ whole genome shotgun (WGS) entry which is preliminary data.</text>
</comment>
<dbReference type="RefSeq" id="WP_207086430.1">
    <property type="nucleotide sequence ID" value="NZ_JAFLQW010000046.1"/>
</dbReference>
<organism evidence="2 3">
    <name type="scientific">Phormidium pseudopriestleyi FRX01</name>
    <dbReference type="NCBI Taxonomy" id="1759528"/>
    <lineage>
        <taxon>Bacteria</taxon>
        <taxon>Bacillati</taxon>
        <taxon>Cyanobacteriota</taxon>
        <taxon>Cyanophyceae</taxon>
        <taxon>Oscillatoriophycideae</taxon>
        <taxon>Oscillatoriales</taxon>
        <taxon>Oscillatoriaceae</taxon>
        <taxon>Phormidium</taxon>
    </lineage>
</organism>
<evidence type="ECO:0000313" key="3">
    <source>
        <dbReference type="Proteomes" id="UP000664844"/>
    </source>
</evidence>
<protein>
    <submittedName>
        <fullName evidence="2">Methyltransferase domain-containing protein</fullName>
    </submittedName>
</protein>
<accession>A0ABS3FL65</accession>
<dbReference type="Gene3D" id="3.40.50.150">
    <property type="entry name" value="Vaccinia Virus protein VP39"/>
    <property type="match status" value="1"/>
</dbReference>
<dbReference type="GO" id="GO:0008168">
    <property type="term" value="F:methyltransferase activity"/>
    <property type="evidence" value="ECO:0007669"/>
    <property type="project" value="UniProtKB-KW"/>
</dbReference>
<evidence type="ECO:0000313" key="2">
    <source>
        <dbReference type="EMBL" id="MBO0347853.1"/>
    </source>
</evidence>